<organism evidence="2">
    <name type="scientific">viral metagenome</name>
    <dbReference type="NCBI Taxonomy" id="1070528"/>
    <lineage>
        <taxon>unclassified sequences</taxon>
        <taxon>metagenomes</taxon>
        <taxon>organismal metagenomes</taxon>
    </lineage>
</organism>
<dbReference type="AlphaFoldDB" id="A0A6C0HSZ4"/>
<sequence length="201" mass="22175">MSKISNIINVPVFIKTQINNGMLKTNNGMPQKDSTSDNQSSFSMDRRAYNDTHTLNPLINTIRPGNYGYNTSRSLPTVFDGTSTPKQKQWYGNRDASEITRKNRVNSVGLGTTNNGINPISFESHANANTINNALRRVRSGGSVAPAKKANNISNAYTPSPQNIPLVPQLHIVNGVKMPPTKYSGPQNNNTNWQYKNQNTP</sequence>
<feature type="region of interest" description="Disordered" evidence="1">
    <location>
        <begin position="178"/>
        <end position="201"/>
    </location>
</feature>
<evidence type="ECO:0000313" key="2">
    <source>
        <dbReference type="EMBL" id="QHT83639.1"/>
    </source>
</evidence>
<proteinExistence type="predicted"/>
<protein>
    <submittedName>
        <fullName evidence="2">Uncharacterized protein</fullName>
    </submittedName>
</protein>
<feature type="region of interest" description="Disordered" evidence="1">
    <location>
        <begin position="23"/>
        <end position="43"/>
    </location>
</feature>
<feature type="compositionally biased region" description="Low complexity" evidence="1">
    <location>
        <begin position="187"/>
        <end position="201"/>
    </location>
</feature>
<dbReference type="EMBL" id="MN740010">
    <property type="protein sequence ID" value="QHT83639.1"/>
    <property type="molecule type" value="Genomic_DNA"/>
</dbReference>
<reference evidence="2" key="1">
    <citation type="journal article" date="2020" name="Nature">
        <title>Giant virus diversity and host interactions through global metagenomics.</title>
        <authorList>
            <person name="Schulz F."/>
            <person name="Roux S."/>
            <person name="Paez-Espino D."/>
            <person name="Jungbluth S."/>
            <person name="Walsh D.A."/>
            <person name="Denef V.J."/>
            <person name="McMahon K.D."/>
            <person name="Konstantinidis K.T."/>
            <person name="Eloe-Fadrosh E.A."/>
            <person name="Kyrpides N.C."/>
            <person name="Woyke T."/>
        </authorList>
    </citation>
    <scope>NUCLEOTIDE SEQUENCE</scope>
    <source>
        <strain evidence="2">GVMAG-M-3300023184-168</strain>
    </source>
</reference>
<evidence type="ECO:0000256" key="1">
    <source>
        <dbReference type="SAM" id="MobiDB-lite"/>
    </source>
</evidence>
<accession>A0A6C0HSZ4</accession>
<name>A0A6C0HSZ4_9ZZZZ</name>